<name>A0A8I1YD09_BRAEL</name>
<dbReference type="InterPro" id="IPR000055">
    <property type="entry name" value="Restrct_endonuc_typeI_TRD"/>
</dbReference>
<evidence type="ECO:0000259" key="4">
    <source>
        <dbReference type="Pfam" id="PF01420"/>
    </source>
</evidence>
<keyword evidence="5" id="KW-0378">Hydrolase</keyword>
<evidence type="ECO:0000256" key="2">
    <source>
        <dbReference type="ARBA" id="ARBA00022747"/>
    </source>
</evidence>
<organism evidence="5 6">
    <name type="scientific">Bradyrhizobium elkanii</name>
    <dbReference type="NCBI Taxonomy" id="29448"/>
    <lineage>
        <taxon>Bacteria</taxon>
        <taxon>Pseudomonadati</taxon>
        <taxon>Pseudomonadota</taxon>
        <taxon>Alphaproteobacteria</taxon>
        <taxon>Hyphomicrobiales</taxon>
        <taxon>Nitrobacteraceae</taxon>
        <taxon>Bradyrhizobium</taxon>
    </lineage>
</organism>
<dbReference type="InterPro" id="IPR051212">
    <property type="entry name" value="Type-I_RE_S_subunit"/>
</dbReference>
<dbReference type="Pfam" id="PF01420">
    <property type="entry name" value="Methylase_S"/>
    <property type="match status" value="1"/>
</dbReference>
<proteinExistence type="inferred from homology"/>
<dbReference type="SUPFAM" id="SSF116734">
    <property type="entry name" value="DNA methylase specificity domain"/>
    <property type="match status" value="2"/>
</dbReference>
<dbReference type="Proteomes" id="UP000673383">
    <property type="component" value="Unassembled WGS sequence"/>
</dbReference>
<dbReference type="PANTHER" id="PTHR43140">
    <property type="entry name" value="TYPE-1 RESTRICTION ENZYME ECOKI SPECIFICITY PROTEIN"/>
    <property type="match status" value="1"/>
</dbReference>
<evidence type="ECO:0000313" key="5">
    <source>
        <dbReference type="EMBL" id="MBP1299344.1"/>
    </source>
</evidence>
<gene>
    <name evidence="5" type="ORF">JOH49_009097</name>
</gene>
<keyword evidence="3" id="KW-0238">DNA-binding</keyword>
<dbReference type="CDD" id="cd17253">
    <property type="entry name" value="RMtype1_S_Eco933I-TRD2-CR2_like"/>
    <property type="match status" value="1"/>
</dbReference>
<dbReference type="PANTHER" id="PTHR43140:SF1">
    <property type="entry name" value="TYPE I RESTRICTION ENZYME ECOKI SPECIFICITY SUBUNIT"/>
    <property type="match status" value="1"/>
</dbReference>
<comment type="similarity">
    <text evidence="1">Belongs to the type-I restriction system S methylase family.</text>
</comment>
<feature type="domain" description="Type I restriction modification DNA specificity" evidence="4">
    <location>
        <begin position="340"/>
        <end position="515"/>
    </location>
</feature>
<evidence type="ECO:0000313" key="6">
    <source>
        <dbReference type="Proteomes" id="UP000673383"/>
    </source>
</evidence>
<dbReference type="RefSeq" id="WP_172648372.1">
    <property type="nucleotide sequence ID" value="NZ_JAFICZ010000001.1"/>
</dbReference>
<accession>A0A8I1YD09</accession>
<protein>
    <submittedName>
        <fullName evidence="5">Type I restriction enzyme S subunit</fullName>
        <ecNumber evidence="5">3.1.21.3</ecNumber>
    </submittedName>
</protein>
<sequence>MNAERLLEAFNRLGDEPETVQQFRKLVVGFAASGKLVAPDEAAIDPVSLFKQIEAKKVLLIQQGVLRKSPALAALSHEDLPQGFSNPANFVRVGSIARIEKGLTGIMKAEAGPYPLVVTAEDRASCDHFDFDGAAAIVPLVSSAGHGKASLQRLHYQEGRFALGSILAAIFPHAPELISARFLFEYLTAFKDELLVSKMIGTANVTLSVGKISDVPVPLVSPSVQRKVDEFMGLCDRLEAARGNREALRDRLAAASLARLNAPDPETFQADARFVFDALPALTTRPDQINTLRHTILNLAVHGKLVPQDPNDEPASELLKRIGAGSTSADREAAYRTASGWEWALIEDCFTVSGGMQKTPARAPKANAFPYLGVGNVYRGRLELAKVKKFELAEGELERFRLEPEDILVVEGNGSATEIGRCAVWHGEIENCVHQNHLIRCRPKELQLTPYAALYMNSPDGMAEMKRLAITSAGLFSLSVGKIRKISFPVPPLAEQHRIVAKVDALMALCDRLEASLTSTADTRRCLLDALLAEALTPAEDRELEAAE</sequence>
<evidence type="ECO:0000256" key="1">
    <source>
        <dbReference type="ARBA" id="ARBA00010923"/>
    </source>
</evidence>
<keyword evidence="2" id="KW-0680">Restriction system</keyword>
<dbReference type="Gene3D" id="3.90.220.20">
    <property type="entry name" value="DNA methylase specificity domains"/>
    <property type="match status" value="2"/>
</dbReference>
<evidence type="ECO:0000256" key="3">
    <source>
        <dbReference type="ARBA" id="ARBA00023125"/>
    </source>
</evidence>
<dbReference type="GO" id="GO:0009035">
    <property type="term" value="F:type I site-specific deoxyribonuclease activity"/>
    <property type="evidence" value="ECO:0007669"/>
    <property type="project" value="UniProtKB-EC"/>
</dbReference>
<dbReference type="GO" id="GO:0003677">
    <property type="term" value="F:DNA binding"/>
    <property type="evidence" value="ECO:0007669"/>
    <property type="project" value="UniProtKB-KW"/>
</dbReference>
<dbReference type="AlphaFoldDB" id="A0A8I1YD09"/>
<reference evidence="5" key="1">
    <citation type="submission" date="2021-02" db="EMBL/GenBank/DDBJ databases">
        <title>Genomic Encyclopedia of Type Strains, Phase IV (KMG-V): Genome sequencing to study the core and pangenomes of soil and plant-associated prokaryotes.</title>
        <authorList>
            <person name="Whitman W."/>
        </authorList>
    </citation>
    <scope>NUCLEOTIDE SEQUENCE</scope>
    <source>
        <strain evidence="5">USDA 406</strain>
    </source>
</reference>
<dbReference type="GO" id="GO:0009307">
    <property type="term" value="P:DNA restriction-modification system"/>
    <property type="evidence" value="ECO:0007669"/>
    <property type="project" value="UniProtKB-KW"/>
</dbReference>
<dbReference type="EMBL" id="JAFICZ010000001">
    <property type="protein sequence ID" value="MBP1299344.1"/>
    <property type="molecule type" value="Genomic_DNA"/>
</dbReference>
<comment type="caution">
    <text evidence="5">The sequence shown here is derived from an EMBL/GenBank/DDBJ whole genome shotgun (WGS) entry which is preliminary data.</text>
</comment>
<dbReference type="InterPro" id="IPR044946">
    <property type="entry name" value="Restrct_endonuc_typeI_TRD_sf"/>
</dbReference>
<dbReference type="EC" id="3.1.21.3" evidence="5"/>